<dbReference type="InterPro" id="IPR002942">
    <property type="entry name" value="S4_RNA-bd"/>
</dbReference>
<evidence type="ECO:0000259" key="2">
    <source>
        <dbReference type="SMART" id="SM00363"/>
    </source>
</evidence>
<dbReference type="OrthoDB" id="9812787at2"/>
<dbReference type="InterPro" id="IPR040591">
    <property type="entry name" value="RqcP2_RBD"/>
</dbReference>
<reference evidence="3 4" key="1">
    <citation type="submission" date="2010-08" db="EMBL/GenBank/DDBJ databases">
        <authorList>
            <person name="Harkins D.M."/>
            <person name="Madupu R."/>
            <person name="Durkin A.S."/>
            <person name="Torralba M."/>
            <person name="Methe B."/>
            <person name="Sutton G.G."/>
            <person name="Nelson K.E."/>
        </authorList>
    </citation>
    <scope>NUCLEOTIDE SEQUENCE [LARGE SCALE GENOMIC DNA]</scope>
    <source>
        <strain evidence="3 4">DSM 17678</strain>
    </source>
</reference>
<dbReference type="PROSITE" id="PS50889">
    <property type="entry name" value="S4"/>
    <property type="match status" value="1"/>
</dbReference>
<comment type="caution">
    <text evidence="3">The sequence shown here is derived from an EMBL/GenBank/DDBJ whole genome shotgun (WGS) entry which is preliminary data.</text>
</comment>
<name>E0E3M5_9FIRM</name>
<keyword evidence="1" id="KW-0694">RNA-binding</keyword>
<dbReference type="GO" id="GO:0003723">
    <property type="term" value="F:RNA binding"/>
    <property type="evidence" value="ECO:0007669"/>
    <property type="project" value="UniProtKB-KW"/>
</dbReference>
<dbReference type="Gene3D" id="3.30.1370.160">
    <property type="match status" value="1"/>
</dbReference>
<dbReference type="EMBL" id="ADGQ01000057">
    <property type="protein sequence ID" value="EFM64556.1"/>
    <property type="molecule type" value="Genomic_DNA"/>
</dbReference>
<dbReference type="AlphaFoldDB" id="E0E3M5"/>
<dbReference type="PANTHER" id="PTHR13633:SF3">
    <property type="entry name" value="MITOCHONDRIAL TRANSCRIPTION RESCUE FACTOR 1"/>
    <property type="match status" value="1"/>
</dbReference>
<evidence type="ECO:0000313" key="4">
    <source>
        <dbReference type="Proteomes" id="UP000003244"/>
    </source>
</evidence>
<proteinExistence type="predicted"/>
<protein>
    <submittedName>
        <fullName evidence="3">S4 domain protein</fullName>
    </submittedName>
</protein>
<dbReference type="RefSeq" id="WP_007789878.1">
    <property type="nucleotide sequence ID" value="NZ_ADGQ01000057.1"/>
</dbReference>
<keyword evidence="4" id="KW-1185">Reference proteome</keyword>
<sequence>MDKLKVTSHIKDDDLKIKMYKLVDICNSVSNSYSLRNTEFLNPYEIRNAISIINYDKDLEYTIEGGYEDAERAVIFIYPDYYILEEGDLTLTYLEIRGNFKFTTVSHRDYLGSLMSLGIKREKIGDILVHDDYCQMVVDSDIADFIIYNYNRIKNNKVSVTEIDKSDLKPPIKSYDDKVFSISSLRLDSVIAGAFNLSRQEASKLINADLVQVNYEPVNNVSKSIEEGSIISVRKKGKFIFDKVLGMSKKDKFRVKINKFV</sequence>
<dbReference type="Proteomes" id="UP000003244">
    <property type="component" value="Unassembled WGS sequence"/>
</dbReference>
<accession>E0E3M5</accession>
<dbReference type="SMART" id="SM00363">
    <property type="entry name" value="S4"/>
    <property type="match status" value="1"/>
</dbReference>
<dbReference type="InterPro" id="IPR036986">
    <property type="entry name" value="S4_RNA-bd_sf"/>
</dbReference>
<feature type="domain" description="RNA-binding S4" evidence="2">
    <location>
        <begin position="185"/>
        <end position="245"/>
    </location>
</feature>
<dbReference type="eggNOG" id="COG2302">
    <property type="taxonomic scope" value="Bacteria"/>
</dbReference>
<dbReference type="GeneID" id="84800865"/>
<dbReference type="Gene3D" id="3.30.70.330">
    <property type="match status" value="1"/>
</dbReference>
<dbReference type="SUPFAM" id="SSF55174">
    <property type="entry name" value="Alpha-L RNA-binding motif"/>
    <property type="match status" value="1"/>
</dbReference>
<evidence type="ECO:0000256" key="1">
    <source>
        <dbReference type="PROSITE-ProRule" id="PRU00182"/>
    </source>
</evidence>
<dbReference type="PANTHER" id="PTHR13633">
    <property type="entry name" value="MITOCHONDRIAL TRANSCRIPTION RESCUE FACTOR 1"/>
    <property type="match status" value="1"/>
</dbReference>
<dbReference type="Pfam" id="PF17774">
    <property type="entry name" value="YlmH_RBD"/>
    <property type="match status" value="1"/>
</dbReference>
<organism evidence="3 4">
    <name type="scientific">Peptostreptococcus stomatis DSM 17678</name>
    <dbReference type="NCBI Taxonomy" id="596315"/>
    <lineage>
        <taxon>Bacteria</taxon>
        <taxon>Bacillati</taxon>
        <taxon>Bacillota</taxon>
        <taxon>Clostridia</taxon>
        <taxon>Peptostreptococcales</taxon>
        <taxon>Peptostreptococcaceae</taxon>
        <taxon>Peptostreptococcus</taxon>
    </lineage>
</organism>
<dbReference type="CDD" id="cd00165">
    <property type="entry name" value="S4"/>
    <property type="match status" value="1"/>
</dbReference>
<evidence type="ECO:0000313" key="3">
    <source>
        <dbReference type="EMBL" id="EFM64556.1"/>
    </source>
</evidence>
<gene>
    <name evidence="3" type="ORF">HMPREF0634_0519</name>
</gene>
<dbReference type="Gene3D" id="3.10.290.10">
    <property type="entry name" value="RNA-binding S4 domain"/>
    <property type="match status" value="1"/>
</dbReference>
<dbReference type="InterPro" id="IPR012677">
    <property type="entry name" value="Nucleotide-bd_a/b_plait_sf"/>
</dbReference>
<dbReference type="Pfam" id="PF01479">
    <property type="entry name" value="S4"/>
    <property type="match status" value="1"/>
</dbReference>
<dbReference type="STRING" id="596315.HMPREF0634_0519"/>